<reference evidence="2" key="1">
    <citation type="journal article" date="2019" name="Int. J. Syst. Evol. Microbiol.">
        <title>The Global Catalogue of Microorganisms (GCM) 10K type strain sequencing project: providing services to taxonomists for standard genome sequencing and annotation.</title>
        <authorList>
            <consortium name="The Broad Institute Genomics Platform"/>
            <consortium name="The Broad Institute Genome Sequencing Center for Infectious Disease"/>
            <person name="Wu L."/>
            <person name="Ma J."/>
        </authorList>
    </citation>
    <scope>NUCLEOTIDE SEQUENCE [LARGE SCALE GENOMIC DNA]</scope>
    <source>
        <strain evidence="2">IBRC-M 10908</strain>
    </source>
</reference>
<dbReference type="InterPro" id="IPR011990">
    <property type="entry name" value="TPR-like_helical_dom_sf"/>
</dbReference>
<dbReference type="Gene3D" id="1.25.40.10">
    <property type="entry name" value="Tetratricopeptide repeat domain"/>
    <property type="match status" value="1"/>
</dbReference>
<dbReference type="Proteomes" id="UP001595823">
    <property type="component" value="Unassembled WGS sequence"/>
</dbReference>
<name>A0ABV8TUR9_9ACTN</name>
<accession>A0ABV8TUR9</accession>
<keyword evidence="2" id="KW-1185">Reference proteome</keyword>
<dbReference type="RefSeq" id="WP_380618043.1">
    <property type="nucleotide sequence ID" value="NZ_JBHSDK010000003.1"/>
</dbReference>
<dbReference type="EMBL" id="JBHSDK010000003">
    <property type="protein sequence ID" value="MFC4334311.1"/>
    <property type="molecule type" value="Genomic_DNA"/>
</dbReference>
<evidence type="ECO:0000313" key="1">
    <source>
        <dbReference type="EMBL" id="MFC4334311.1"/>
    </source>
</evidence>
<evidence type="ECO:0000313" key="2">
    <source>
        <dbReference type="Proteomes" id="UP001595823"/>
    </source>
</evidence>
<organism evidence="1 2">
    <name type="scientific">Salininema proteolyticum</name>
    <dbReference type="NCBI Taxonomy" id="1607685"/>
    <lineage>
        <taxon>Bacteria</taxon>
        <taxon>Bacillati</taxon>
        <taxon>Actinomycetota</taxon>
        <taxon>Actinomycetes</taxon>
        <taxon>Glycomycetales</taxon>
        <taxon>Glycomycetaceae</taxon>
        <taxon>Salininema</taxon>
    </lineage>
</organism>
<protein>
    <submittedName>
        <fullName evidence="1">Tetratricopeptide repeat protein</fullName>
    </submittedName>
</protein>
<proteinExistence type="predicted"/>
<comment type="caution">
    <text evidence="1">The sequence shown here is derived from an EMBL/GenBank/DDBJ whole genome shotgun (WGS) entry which is preliminary data.</text>
</comment>
<dbReference type="SUPFAM" id="SSF48452">
    <property type="entry name" value="TPR-like"/>
    <property type="match status" value="1"/>
</dbReference>
<dbReference type="Pfam" id="PF13374">
    <property type="entry name" value="TPR_10"/>
    <property type="match status" value="1"/>
</dbReference>
<gene>
    <name evidence="1" type="ORF">ACFPET_03765</name>
</gene>
<sequence length="171" mass="18963">MDAIEQIGRLWEFDPDGRMVPTDRERLEHATARGLERWDALDWGSRRTVAVGAMILGDHDRARRLLRGLADQADGDARRVAVLVNLADAHRLDGDVAGAEAPMREALALAEGLSRRLWAFAAQHWGKFLIDAGRPEEAVKVLEEVLRVRRGEGEADLVASTELALAVARKR</sequence>